<dbReference type="InterPro" id="IPR011335">
    <property type="entry name" value="Restrct_endonuc-II-like"/>
</dbReference>
<keyword evidence="3" id="KW-0227">DNA damage</keyword>
<keyword evidence="5" id="KW-0234">DNA repair</keyword>
<evidence type="ECO:0000256" key="3">
    <source>
        <dbReference type="ARBA" id="ARBA00022763"/>
    </source>
</evidence>
<name>A0ABY5MCF8_9ACTN</name>
<dbReference type="NCBIfam" id="TIGR00632">
    <property type="entry name" value="vsr"/>
    <property type="match status" value="1"/>
</dbReference>
<keyword evidence="2 7" id="KW-0255">Endonuclease</keyword>
<organism evidence="7 8">
    <name type="scientific">Aeromicrobium wangtongii</name>
    <dbReference type="NCBI Taxonomy" id="2969247"/>
    <lineage>
        <taxon>Bacteria</taxon>
        <taxon>Bacillati</taxon>
        <taxon>Actinomycetota</taxon>
        <taxon>Actinomycetes</taxon>
        <taxon>Propionibacteriales</taxon>
        <taxon>Nocardioidaceae</taxon>
        <taxon>Aeromicrobium</taxon>
    </lineage>
</organism>
<proteinExistence type="inferred from homology"/>
<protein>
    <submittedName>
        <fullName evidence="7">Very short patch repair endonuclease</fullName>
    </submittedName>
</protein>
<keyword evidence="4" id="KW-0378">Hydrolase</keyword>
<evidence type="ECO:0000256" key="6">
    <source>
        <dbReference type="ARBA" id="ARBA00029466"/>
    </source>
</evidence>
<comment type="similarity">
    <text evidence="6">Belongs to the Vsr family.</text>
</comment>
<evidence type="ECO:0000256" key="4">
    <source>
        <dbReference type="ARBA" id="ARBA00022801"/>
    </source>
</evidence>
<gene>
    <name evidence="7" type="ORF">NQV15_10945</name>
</gene>
<reference evidence="7 8" key="1">
    <citation type="submission" date="2022-08" db="EMBL/GenBank/DDBJ databases">
        <title>novel species in genus Aeromicrobium.</title>
        <authorList>
            <person name="Ye L."/>
        </authorList>
    </citation>
    <scope>NUCLEOTIDE SEQUENCE [LARGE SCALE GENOMIC DNA]</scope>
    <source>
        <strain evidence="8">zg-Y1379</strain>
    </source>
</reference>
<accession>A0ABY5MCF8</accession>
<evidence type="ECO:0000313" key="8">
    <source>
        <dbReference type="Proteomes" id="UP001316184"/>
    </source>
</evidence>
<dbReference type="SUPFAM" id="SSF52980">
    <property type="entry name" value="Restriction endonuclease-like"/>
    <property type="match status" value="1"/>
</dbReference>
<dbReference type="Gene3D" id="3.40.960.10">
    <property type="entry name" value="VSR Endonuclease"/>
    <property type="match status" value="1"/>
</dbReference>
<dbReference type="Proteomes" id="UP001316184">
    <property type="component" value="Chromosome"/>
</dbReference>
<keyword evidence="1" id="KW-0540">Nuclease</keyword>
<dbReference type="CDD" id="cd00221">
    <property type="entry name" value="Vsr"/>
    <property type="match status" value="1"/>
</dbReference>
<evidence type="ECO:0000256" key="1">
    <source>
        <dbReference type="ARBA" id="ARBA00022722"/>
    </source>
</evidence>
<evidence type="ECO:0000256" key="5">
    <source>
        <dbReference type="ARBA" id="ARBA00023204"/>
    </source>
</evidence>
<sequence>MSTLARQDTRPELALRSELHSRGMRYRVQVVVPGNKRRRMDIAFTKVEVAVFVDGCFWHGCPAHGTRPATNREWWDWKIQRNKDRDEDTNRLLAEHGWQVVRVWEHEPAEEAAVRIQQVVEARRRPS</sequence>
<dbReference type="InterPro" id="IPR004603">
    <property type="entry name" value="DNA_mismatch_endonuc_vsr"/>
</dbReference>
<keyword evidence="8" id="KW-1185">Reference proteome</keyword>
<dbReference type="EMBL" id="CP102173">
    <property type="protein sequence ID" value="UUP15517.1"/>
    <property type="molecule type" value="Genomic_DNA"/>
</dbReference>
<dbReference type="GO" id="GO:0004519">
    <property type="term" value="F:endonuclease activity"/>
    <property type="evidence" value="ECO:0007669"/>
    <property type="project" value="UniProtKB-KW"/>
</dbReference>
<evidence type="ECO:0000313" key="7">
    <source>
        <dbReference type="EMBL" id="UUP15517.1"/>
    </source>
</evidence>
<evidence type="ECO:0000256" key="2">
    <source>
        <dbReference type="ARBA" id="ARBA00022759"/>
    </source>
</evidence>
<dbReference type="RefSeq" id="WP_232399987.1">
    <property type="nucleotide sequence ID" value="NZ_CP102173.1"/>
</dbReference>
<dbReference type="Pfam" id="PF03852">
    <property type="entry name" value="Vsr"/>
    <property type="match status" value="1"/>
</dbReference>